<protein>
    <submittedName>
        <fullName evidence="1">Uncharacterized protein</fullName>
    </submittedName>
</protein>
<organism evidence="1">
    <name type="scientific">marine sediment metagenome</name>
    <dbReference type="NCBI Taxonomy" id="412755"/>
    <lineage>
        <taxon>unclassified sequences</taxon>
        <taxon>metagenomes</taxon>
        <taxon>ecological metagenomes</taxon>
    </lineage>
</organism>
<evidence type="ECO:0000313" key="1">
    <source>
        <dbReference type="EMBL" id="GAF77504.1"/>
    </source>
</evidence>
<feature type="non-terminal residue" evidence="1">
    <location>
        <position position="1"/>
    </location>
</feature>
<dbReference type="EMBL" id="BARS01000449">
    <property type="protein sequence ID" value="GAF77504.1"/>
    <property type="molecule type" value="Genomic_DNA"/>
</dbReference>
<dbReference type="AlphaFoldDB" id="X0S934"/>
<name>X0S934_9ZZZZ</name>
<comment type="caution">
    <text evidence="1">The sequence shown here is derived from an EMBL/GenBank/DDBJ whole genome shotgun (WGS) entry which is preliminary data.</text>
</comment>
<gene>
    <name evidence="1" type="ORF">S01H1_01100</name>
</gene>
<reference evidence="1" key="1">
    <citation type="journal article" date="2014" name="Front. Microbiol.">
        <title>High frequency of phylogenetically diverse reductive dehalogenase-homologous genes in deep subseafloor sedimentary metagenomes.</title>
        <authorList>
            <person name="Kawai M."/>
            <person name="Futagami T."/>
            <person name="Toyoda A."/>
            <person name="Takaki Y."/>
            <person name="Nishi S."/>
            <person name="Hori S."/>
            <person name="Arai W."/>
            <person name="Tsubouchi T."/>
            <person name="Morono Y."/>
            <person name="Uchiyama I."/>
            <person name="Ito T."/>
            <person name="Fujiyama A."/>
            <person name="Inagaki F."/>
            <person name="Takami H."/>
        </authorList>
    </citation>
    <scope>NUCLEOTIDE SEQUENCE</scope>
    <source>
        <strain evidence="1">Expedition CK06-06</strain>
    </source>
</reference>
<accession>X0S934</accession>
<sequence length="90" mass="10380">DKGSKTKASKVVDDFVASLSDEHRMLVVLKAQLYDGTWEPMLDDLKNRLAGKPYIFKLVNRIKDDVERIGQMHKFEKENNVDLADYVELP</sequence>
<proteinExistence type="predicted"/>